<feature type="region of interest" description="Disordered" evidence="1">
    <location>
        <begin position="79"/>
        <end position="110"/>
    </location>
</feature>
<keyword evidence="3" id="KW-1185">Reference proteome</keyword>
<evidence type="ECO:0000313" key="3">
    <source>
        <dbReference type="Proteomes" id="UP000471640"/>
    </source>
</evidence>
<accession>A0A6P1DUY9</accession>
<sequence length="273" mass="29138">MSAAFLVLVGALIVTSDSAKGEWDASLSKPSLGDDPAWLEQLPEVVLPLPKLLPQERPMRAAPGLAEPDLAEPDLAEEDMQGDEATSAMAGAEDSSAVQVPESLSEPDAPALGEALPLEESAPVGLVSAKALPAEVDSPPEDSIAPEELAVPIEPLAPSPEVVEVAAAKTPAVPTGSEPIAGALDYRWQVQLLAGRSRSRVESDRDLFARRYASMLEGLTLEISRPSFGDARDDFFRLRALDWASQSEAVAWCERLRARGHECMVTRVIHFGE</sequence>
<proteinExistence type="predicted"/>
<dbReference type="GO" id="GO:0042834">
    <property type="term" value="F:peptidoglycan binding"/>
    <property type="evidence" value="ECO:0007669"/>
    <property type="project" value="InterPro"/>
</dbReference>
<dbReference type="Proteomes" id="UP000471640">
    <property type="component" value="Unassembled WGS sequence"/>
</dbReference>
<organism evidence="2 3">
    <name type="scientific">Thiorhodococcus mannitoliphagus</name>
    <dbReference type="NCBI Taxonomy" id="329406"/>
    <lineage>
        <taxon>Bacteria</taxon>
        <taxon>Pseudomonadati</taxon>
        <taxon>Pseudomonadota</taxon>
        <taxon>Gammaproteobacteria</taxon>
        <taxon>Chromatiales</taxon>
        <taxon>Chromatiaceae</taxon>
        <taxon>Thiorhodococcus</taxon>
    </lineage>
</organism>
<evidence type="ECO:0000256" key="1">
    <source>
        <dbReference type="SAM" id="MobiDB-lite"/>
    </source>
</evidence>
<evidence type="ECO:0008006" key="4">
    <source>
        <dbReference type="Google" id="ProtNLM"/>
    </source>
</evidence>
<dbReference type="Gene3D" id="3.30.70.1070">
    <property type="entry name" value="Sporulation related repeat"/>
    <property type="match status" value="1"/>
</dbReference>
<reference evidence="3" key="1">
    <citation type="journal article" date="2020" name="Microbiol. Resour. Announc.">
        <title>Draft Genome Sequences of Thiorhodococcus mannitoliphagus and Thiorhodococcus minor, Purple Sulfur Photosynthetic Bacteria in the Gammaproteobacterial Family Chromatiaceae.</title>
        <authorList>
            <person name="Aviles F.A."/>
            <person name="Meyer T.E."/>
            <person name="Kyndt J.A."/>
        </authorList>
    </citation>
    <scope>NUCLEOTIDE SEQUENCE [LARGE SCALE GENOMIC DNA]</scope>
    <source>
        <strain evidence="3">DSM 18266</strain>
    </source>
</reference>
<dbReference type="RefSeq" id="WP_164654118.1">
    <property type="nucleotide sequence ID" value="NZ_JAAIJR010000042.1"/>
</dbReference>
<dbReference type="EMBL" id="JAAIJR010000042">
    <property type="protein sequence ID" value="NEX21013.1"/>
    <property type="molecule type" value="Genomic_DNA"/>
</dbReference>
<protein>
    <recommendedName>
        <fullName evidence="4">SPOR domain-containing protein</fullName>
    </recommendedName>
</protein>
<dbReference type="AlphaFoldDB" id="A0A6P1DUY9"/>
<gene>
    <name evidence="2" type="ORF">G3480_11935</name>
</gene>
<dbReference type="InterPro" id="IPR036680">
    <property type="entry name" value="SPOR-like_sf"/>
</dbReference>
<name>A0A6P1DUY9_9GAMM</name>
<comment type="caution">
    <text evidence="2">The sequence shown here is derived from an EMBL/GenBank/DDBJ whole genome shotgun (WGS) entry which is preliminary data.</text>
</comment>
<reference evidence="2 3" key="2">
    <citation type="submission" date="2020-02" db="EMBL/GenBank/DDBJ databases">
        <title>Genome sequences of Thiorhodococcus mannitoliphagus and Thiorhodococcus minor, purple sulfur photosynthetic bacteria in the gammaproteobacterial family, Chromatiaceae.</title>
        <authorList>
            <person name="Aviles F.A."/>
            <person name="Meyer T.E."/>
            <person name="Kyndt J.A."/>
        </authorList>
    </citation>
    <scope>NUCLEOTIDE SEQUENCE [LARGE SCALE GENOMIC DNA]</scope>
    <source>
        <strain evidence="2 3">DSM 18266</strain>
    </source>
</reference>
<evidence type="ECO:0000313" key="2">
    <source>
        <dbReference type="EMBL" id="NEX21013.1"/>
    </source>
</evidence>